<feature type="non-terminal residue" evidence="8">
    <location>
        <position position="1"/>
    </location>
</feature>
<keyword evidence="7" id="KW-0472">Membrane</keyword>
<evidence type="ECO:0000256" key="5">
    <source>
        <dbReference type="ARBA" id="ARBA00022989"/>
    </source>
</evidence>
<evidence type="ECO:0000256" key="1">
    <source>
        <dbReference type="ARBA" id="ARBA00004323"/>
    </source>
</evidence>
<evidence type="ECO:0000256" key="7">
    <source>
        <dbReference type="ARBA" id="ARBA00023136"/>
    </source>
</evidence>
<dbReference type="InterPro" id="IPR026071">
    <property type="entry name" value="Glyco_Hydrolase_99"/>
</dbReference>
<dbReference type="PANTHER" id="PTHR13572">
    <property type="entry name" value="ENDO-ALPHA-1,2-MANNOSIDASE"/>
    <property type="match status" value="1"/>
</dbReference>
<keyword evidence="3" id="KW-0378">Hydrolase</keyword>
<evidence type="ECO:0000256" key="3">
    <source>
        <dbReference type="ARBA" id="ARBA00022801"/>
    </source>
</evidence>
<reference evidence="8" key="1">
    <citation type="submission" date="2018-05" db="EMBL/GenBank/DDBJ databases">
        <authorList>
            <person name="Lanie J.A."/>
            <person name="Ng W.-L."/>
            <person name="Kazmierczak K.M."/>
            <person name="Andrzejewski T.M."/>
            <person name="Davidsen T.M."/>
            <person name="Wayne K.J."/>
            <person name="Tettelin H."/>
            <person name="Glass J.I."/>
            <person name="Rusch D."/>
            <person name="Podicherti R."/>
            <person name="Tsui H.-C.T."/>
            <person name="Winkler M.E."/>
        </authorList>
    </citation>
    <scope>NUCLEOTIDE SEQUENCE</scope>
</reference>
<evidence type="ECO:0000256" key="4">
    <source>
        <dbReference type="ARBA" id="ARBA00022968"/>
    </source>
</evidence>
<dbReference type="PANTHER" id="PTHR13572:SF4">
    <property type="entry name" value="RE57134P"/>
    <property type="match status" value="1"/>
</dbReference>
<proteinExistence type="predicted"/>
<gene>
    <name evidence="8" type="ORF">METZ01_LOCUS489979</name>
</gene>
<keyword evidence="5" id="KW-1133">Transmembrane helix</keyword>
<dbReference type="AlphaFoldDB" id="A0A383CYU0"/>
<evidence type="ECO:0000256" key="6">
    <source>
        <dbReference type="ARBA" id="ARBA00023034"/>
    </source>
</evidence>
<organism evidence="8">
    <name type="scientific">marine metagenome</name>
    <dbReference type="NCBI Taxonomy" id="408172"/>
    <lineage>
        <taxon>unclassified sequences</taxon>
        <taxon>metagenomes</taxon>
        <taxon>ecological metagenomes</taxon>
    </lineage>
</organism>
<comment type="subcellular location">
    <subcellularLocation>
        <location evidence="1">Golgi apparatus membrane</location>
        <topology evidence="1">Single-pass type II membrane protein</topology>
    </subcellularLocation>
</comment>
<dbReference type="Pfam" id="PF16317">
    <property type="entry name" value="Glyco_hydro_99"/>
    <property type="match status" value="1"/>
</dbReference>
<keyword evidence="2" id="KW-0812">Transmembrane</keyword>
<sequence length="238" mass="26770">GPMNPEVSAVSSAYMVGVYYYPWYAHDFHGGRYLREHLRPPQLPSLGEYDDRDSEVIAQHLRWSRAANVSLWVTSWWGPGRREDTTLQQYILPHGELQEMKIALFYETPGRVPGFTDLSNVSEDLAYIAANYFEHPNYLRIRGRPVLFVYLTRVLSSSGVLEEVVTRMRGAASTAGYDLYIVGDHAFGQPRDASALRQLDGVTNYDVYGSVGARGYAGQQAVDAYFEAQAGWLTLSKS</sequence>
<keyword evidence="4" id="KW-0735">Signal-anchor</keyword>
<evidence type="ECO:0000313" key="8">
    <source>
        <dbReference type="EMBL" id="SVE37125.1"/>
    </source>
</evidence>
<dbReference type="EMBL" id="UINC01212685">
    <property type="protein sequence ID" value="SVE37125.1"/>
    <property type="molecule type" value="Genomic_DNA"/>
</dbReference>
<dbReference type="GO" id="GO:0000139">
    <property type="term" value="C:Golgi membrane"/>
    <property type="evidence" value="ECO:0007669"/>
    <property type="project" value="UniProtKB-SubCell"/>
</dbReference>
<accession>A0A383CYU0</accession>
<name>A0A383CYU0_9ZZZZ</name>
<evidence type="ECO:0000256" key="2">
    <source>
        <dbReference type="ARBA" id="ARBA00022692"/>
    </source>
</evidence>
<keyword evidence="6" id="KW-0333">Golgi apparatus</keyword>
<dbReference type="Gene3D" id="3.20.20.80">
    <property type="entry name" value="Glycosidases"/>
    <property type="match status" value="1"/>
</dbReference>
<feature type="non-terminal residue" evidence="8">
    <location>
        <position position="238"/>
    </location>
</feature>
<dbReference type="GO" id="GO:0004559">
    <property type="term" value="F:alpha-mannosidase activity"/>
    <property type="evidence" value="ECO:0007669"/>
    <property type="project" value="TreeGrafter"/>
</dbReference>
<protein>
    <submittedName>
        <fullName evidence="8">Uncharacterized protein</fullName>
    </submittedName>
</protein>